<evidence type="ECO:0000313" key="1">
    <source>
        <dbReference type="EMBL" id="SPC94285.1"/>
    </source>
</evidence>
<dbReference type="EMBL" id="OIVN01001466">
    <property type="protein sequence ID" value="SPC94285.1"/>
    <property type="molecule type" value="Genomic_DNA"/>
</dbReference>
<protein>
    <submittedName>
        <fullName evidence="1">Uncharacterized protein</fullName>
    </submittedName>
</protein>
<sequence>MGRRRGCGAWVASVGVERGSPDLTNCVPDTPSRTRRRSLVWVWSVGHRISWIVSQTLRLGLEEVYWFGCGVWVVGSRRSCPRRSVSDSKTFTVWVIDLGHGFALHFGFGIDGGCWRGLAKSSG</sequence>
<accession>A0A2N9G4B6</accession>
<name>A0A2N9G4B6_FAGSY</name>
<dbReference type="AlphaFoldDB" id="A0A2N9G4B6"/>
<organism evidence="1">
    <name type="scientific">Fagus sylvatica</name>
    <name type="common">Beechnut</name>
    <dbReference type="NCBI Taxonomy" id="28930"/>
    <lineage>
        <taxon>Eukaryota</taxon>
        <taxon>Viridiplantae</taxon>
        <taxon>Streptophyta</taxon>
        <taxon>Embryophyta</taxon>
        <taxon>Tracheophyta</taxon>
        <taxon>Spermatophyta</taxon>
        <taxon>Magnoliopsida</taxon>
        <taxon>eudicotyledons</taxon>
        <taxon>Gunneridae</taxon>
        <taxon>Pentapetalae</taxon>
        <taxon>rosids</taxon>
        <taxon>fabids</taxon>
        <taxon>Fagales</taxon>
        <taxon>Fagaceae</taxon>
        <taxon>Fagus</taxon>
    </lineage>
</organism>
<proteinExistence type="predicted"/>
<gene>
    <name evidence="1" type="ORF">FSB_LOCUS22167</name>
</gene>
<reference evidence="1" key="1">
    <citation type="submission" date="2018-02" db="EMBL/GenBank/DDBJ databases">
        <authorList>
            <person name="Cohen D.B."/>
            <person name="Kent A.D."/>
        </authorList>
    </citation>
    <scope>NUCLEOTIDE SEQUENCE</scope>
</reference>